<sequence>MEPDSTADSETGSPTPSGWWRRQTYDYCSYYLDSDGIIQKIYHDPADVEESRTRGRARTPPPQKGALKKTENPSSAKDADRGSTPVSFKPPARPPKYFLQGRPRTSNITNDSYGPTRLEMNRFRSHDSEGETAWHSSQSLNDLDAPPSETATPRLLGTIYVHRNTRDGGYQIWVWCNHEGSERELWWRPVDLENEQFAHPKIATRLVVSSSKHTAFSVTLCHRASNFPHSWRDDDKVIDSEDETIGYSSHSSEYSDTDRSILNDFQQNTGSSSTPRPTATPITTDIENLILGLTTSMSILSTTDTQILGNMDPASTPKPESTENAPIPSSPEVLFRQMNSATSLLGHMMDNLDTRGKTNSGSLSEGLDCPAEELCRPSERPGYHSKGSGRPSEGSGHPLEGSGCPSERSDRLKWFRNVAGALVYLLFLIRALQKIYAMFWNQPLAVAVGSLIFSIVLFILIHQYHPPTQVQLKVTNEMILIIGELVAY</sequence>
<name>A0ACC1TXU7_9AGAR</name>
<reference evidence="1" key="1">
    <citation type="submission" date="2022-09" db="EMBL/GenBank/DDBJ databases">
        <title>A Global Phylogenomic Analysis of the Shiitake Genus Lentinula.</title>
        <authorList>
            <consortium name="DOE Joint Genome Institute"/>
            <person name="Sierra-Patev S."/>
            <person name="Min B."/>
            <person name="Naranjo-Ortiz M."/>
            <person name="Looney B."/>
            <person name="Konkel Z."/>
            <person name="Slot J.C."/>
            <person name="Sakamoto Y."/>
            <person name="Steenwyk J.L."/>
            <person name="Rokas A."/>
            <person name="Carro J."/>
            <person name="Camarero S."/>
            <person name="Ferreira P."/>
            <person name="Molpeceres G."/>
            <person name="Ruiz-Duenas F.J."/>
            <person name="Serrano A."/>
            <person name="Henrissat B."/>
            <person name="Drula E."/>
            <person name="Hughes K.W."/>
            <person name="Mata J.L."/>
            <person name="Ishikawa N.K."/>
            <person name="Vargas-Isla R."/>
            <person name="Ushijima S."/>
            <person name="Smith C.A."/>
            <person name="Ahrendt S."/>
            <person name="Andreopoulos W."/>
            <person name="He G."/>
            <person name="Labutti K."/>
            <person name="Lipzen A."/>
            <person name="Ng V."/>
            <person name="Riley R."/>
            <person name="Sandor L."/>
            <person name="Barry K."/>
            <person name="Martinez A.T."/>
            <person name="Xiao Y."/>
            <person name="Gibbons J.G."/>
            <person name="Terashima K."/>
            <person name="Grigoriev I.V."/>
            <person name="Hibbett D.S."/>
        </authorList>
    </citation>
    <scope>NUCLEOTIDE SEQUENCE</scope>
    <source>
        <strain evidence="1">TMI1499</strain>
    </source>
</reference>
<protein>
    <submittedName>
        <fullName evidence="1">Uncharacterized protein</fullName>
    </submittedName>
</protein>
<comment type="caution">
    <text evidence="1">The sequence shown here is derived from an EMBL/GenBank/DDBJ whole genome shotgun (WGS) entry which is preliminary data.</text>
</comment>
<dbReference type="Proteomes" id="UP001163835">
    <property type="component" value="Unassembled WGS sequence"/>
</dbReference>
<keyword evidence="2" id="KW-1185">Reference proteome</keyword>
<dbReference type="EMBL" id="MU795153">
    <property type="protein sequence ID" value="KAJ3809524.1"/>
    <property type="molecule type" value="Genomic_DNA"/>
</dbReference>
<accession>A0ACC1TXU7</accession>
<evidence type="ECO:0000313" key="2">
    <source>
        <dbReference type="Proteomes" id="UP001163835"/>
    </source>
</evidence>
<organism evidence="1 2">
    <name type="scientific">Lentinula aff. lateritia</name>
    <dbReference type="NCBI Taxonomy" id="2804960"/>
    <lineage>
        <taxon>Eukaryota</taxon>
        <taxon>Fungi</taxon>
        <taxon>Dikarya</taxon>
        <taxon>Basidiomycota</taxon>
        <taxon>Agaricomycotina</taxon>
        <taxon>Agaricomycetes</taxon>
        <taxon>Agaricomycetidae</taxon>
        <taxon>Agaricales</taxon>
        <taxon>Marasmiineae</taxon>
        <taxon>Omphalotaceae</taxon>
        <taxon>Lentinula</taxon>
    </lineage>
</organism>
<gene>
    <name evidence="1" type="ORF">F5876DRAFT_66396</name>
</gene>
<proteinExistence type="predicted"/>
<evidence type="ECO:0000313" key="1">
    <source>
        <dbReference type="EMBL" id="KAJ3809524.1"/>
    </source>
</evidence>